<feature type="region of interest" description="Disordered" evidence="2">
    <location>
        <begin position="636"/>
        <end position="664"/>
    </location>
</feature>
<feature type="coiled-coil region" evidence="1">
    <location>
        <begin position="295"/>
        <end position="347"/>
    </location>
</feature>
<feature type="region of interest" description="Disordered" evidence="2">
    <location>
        <begin position="23"/>
        <end position="63"/>
    </location>
</feature>
<gene>
    <name evidence="3" type="ORF">CCAE0312_LOCUS1632</name>
</gene>
<name>A0A7S1XBA5_9RHOD</name>
<evidence type="ECO:0008006" key="4">
    <source>
        <dbReference type="Google" id="ProtNLM"/>
    </source>
</evidence>
<reference evidence="3" key="1">
    <citation type="submission" date="2021-01" db="EMBL/GenBank/DDBJ databases">
        <authorList>
            <person name="Corre E."/>
            <person name="Pelletier E."/>
            <person name="Niang G."/>
            <person name="Scheremetjew M."/>
            <person name="Finn R."/>
            <person name="Kale V."/>
            <person name="Holt S."/>
            <person name="Cochrane G."/>
            <person name="Meng A."/>
            <person name="Brown T."/>
            <person name="Cohen L."/>
        </authorList>
    </citation>
    <scope>NUCLEOTIDE SEQUENCE</scope>
    <source>
        <strain evidence="3">SAG 36.94</strain>
    </source>
</reference>
<proteinExistence type="predicted"/>
<keyword evidence="1" id="KW-0175">Coiled coil</keyword>
<sequence length="664" mass="76310">MVSTGYAGWDRLTDELDRASKSVLSLEDEVESTGERDGASEPGDARRRSLLPRGQSFLETPSIRRQEKEIERLHKTNFNLQLENFRLQELLRSRSGAVEGEAEGRNTPGAFIADGVAKKVSETLREKEKELRDVSEQRDQWKDGLKEAKREILELQSRLEMYESENIDQGSGEEGEESRVAAPLVEQEVEETIAKLEQERDDANRAREEMEERCRGMEGDIETHLHEIAELKQRVSDLQEVQEQAMDSNKEELAVICNEESAISDLRSEDGAQDHAKSAAPLPQLEDYVETFEDFAELEEIIRTQEVEIEELKQKLEDALSCFEHLNAKYAELEDRLEETEEFMERERPSISSTNVGNMDTEVPEAKNVNPLELSLESTPSTDEIETLRNEVSSKESELLRVTEELRNMSFEVCTAEGEKADLRSQLNQLEEDHHNLRQQNEVFEVERRRYSDQGKELGRLRCQLEEIEGKLEGSEEYVRKLEKQLSDWKDLSLQLTEQKNKLEKSFIDERRSINDRVIYLETMLQRYQSKYHAQKGKPLYMTTNSTRAERGDHPNVGEGKMHSTLDNVPELDPDSVDHPNPGFRLLLLKQIEETQRILFINQQRLADEKKNLLGYRGTGAGNISKTDESAPFLKENVVPSPNAPPLAPSRPWRSNIMRRNGPI</sequence>
<evidence type="ECO:0000313" key="3">
    <source>
        <dbReference type="EMBL" id="CAD9227514.1"/>
    </source>
</evidence>
<feature type="coiled-coil region" evidence="1">
    <location>
        <begin position="117"/>
        <end position="248"/>
    </location>
</feature>
<dbReference type="AlphaFoldDB" id="A0A7S1XBA5"/>
<protein>
    <recommendedName>
        <fullName evidence="4">Centrosomin N-terminal motif 1 domain-containing protein</fullName>
    </recommendedName>
</protein>
<feature type="coiled-coil region" evidence="1">
    <location>
        <begin position="385"/>
        <end position="499"/>
    </location>
</feature>
<dbReference type="Gene3D" id="1.10.287.1490">
    <property type="match status" value="1"/>
</dbReference>
<accession>A0A7S1XBA5</accession>
<organism evidence="3">
    <name type="scientific">Compsopogon caeruleus</name>
    <dbReference type="NCBI Taxonomy" id="31354"/>
    <lineage>
        <taxon>Eukaryota</taxon>
        <taxon>Rhodophyta</taxon>
        <taxon>Compsopogonophyceae</taxon>
        <taxon>Compsopogonales</taxon>
        <taxon>Compsopogonaceae</taxon>
        <taxon>Compsopogon</taxon>
    </lineage>
</organism>
<dbReference type="EMBL" id="HBGH01003011">
    <property type="protein sequence ID" value="CAD9227514.1"/>
    <property type="molecule type" value="Transcribed_RNA"/>
</dbReference>
<feature type="compositionally biased region" description="Basic and acidic residues" evidence="2">
    <location>
        <begin position="33"/>
        <end position="47"/>
    </location>
</feature>
<evidence type="ECO:0000256" key="2">
    <source>
        <dbReference type="SAM" id="MobiDB-lite"/>
    </source>
</evidence>
<evidence type="ECO:0000256" key="1">
    <source>
        <dbReference type="SAM" id="Coils"/>
    </source>
</evidence>